<organism evidence="1 2">
    <name type="scientific">Hyphomonas beringensis</name>
    <dbReference type="NCBI Taxonomy" id="1280946"/>
    <lineage>
        <taxon>Bacteria</taxon>
        <taxon>Pseudomonadati</taxon>
        <taxon>Pseudomonadota</taxon>
        <taxon>Alphaproteobacteria</taxon>
        <taxon>Hyphomonadales</taxon>
        <taxon>Hyphomonadaceae</taxon>
        <taxon>Hyphomonas</taxon>
    </lineage>
</organism>
<dbReference type="PATRIC" id="fig|1280946.3.peg.298"/>
<gene>
    <name evidence="1" type="ORF">HY29_07525</name>
</gene>
<sequence>MSQPISLKSDCARCAGLCCVAPPFDMSPEFGHAKPANTPCQHLGADNRCAIHSRRREEGYAGCISYECHGAGQAVTQDMFGGRSWREDASLMAPMSRAFLAMRQVHELLVLLDQAGQMALTAEERGALEALQAELVPADGWTLETLEAVVAKGEASSRVREYLVTLAHHFRGAR</sequence>
<evidence type="ECO:0000313" key="2">
    <source>
        <dbReference type="Proteomes" id="UP000027037"/>
    </source>
</evidence>
<dbReference type="eggNOG" id="COG1357">
    <property type="taxonomic scope" value="Bacteria"/>
</dbReference>
<accession>A0A062ULH2</accession>
<name>A0A062ULH2_9PROT</name>
<dbReference type="STRING" id="1280946.HY29_07525"/>
<protein>
    <recommendedName>
        <fullName evidence="3">Pentapeptide repeat-containing protein</fullName>
    </recommendedName>
</protein>
<proteinExistence type="predicted"/>
<dbReference type="RefSeq" id="WP_051601027.1">
    <property type="nucleotide sequence ID" value="NZ_AWFF01000002.1"/>
</dbReference>
<evidence type="ECO:0000313" key="1">
    <source>
        <dbReference type="EMBL" id="KCZ56985.1"/>
    </source>
</evidence>
<keyword evidence="2" id="KW-1185">Reference proteome</keyword>
<dbReference type="EMBL" id="AWFF01000002">
    <property type="protein sequence ID" value="KCZ56985.1"/>
    <property type="molecule type" value="Genomic_DNA"/>
</dbReference>
<reference evidence="1 2" key="1">
    <citation type="journal article" date="2014" name="Antonie Van Leeuwenhoek">
        <title>Hyphomonas beringensis sp. nov. and Hyphomonas chukchiensis sp. nov., isolated from surface seawater of the Bering Sea and Chukchi Sea.</title>
        <authorList>
            <person name="Li C."/>
            <person name="Lai Q."/>
            <person name="Li G."/>
            <person name="Dong C."/>
            <person name="Wang J."/>
            <person name="Liao Y."/>
            <person name="Shao Z."/>
        </authorList>
    </citation>
    <scope>NUCLEOTIDE SEQUENCE [LARGE SCALE GENOMIC DNA]</scope>
    <source>
        <strain evidence="1 2">25B14_1</strain>
    </source>
</reference>
<dbReference type="OrthoDB" id="154708at2"/>
<dbReference type="Proteomes" id="UP000027037">
    <property type="component" value="Unassembled WGS sequence"/>
</dbReference>
<comment type="caution">
    <text evidence="1">The sequence shown here is derived from an EMBL/GenBank/DDBJ whole genome shotgun (WGS) entry which is preliminary data.</text>
</comment>
<evidence type="ECO:0008006" key="3">
    <source>
        <dbReference type="Google" id="ProtNLM"/>
    </source>
</evidence>
<dbReference type="AlphaFoldDB" id="A0A062ULH2"/>